<sequence>MYLVQDAREVAAQVQNSSLSRKNDLAAYLDDLFNISTRFSNLIDQVSKATNGHGFNQFDDDYNNGPTEQKDIENLRQELDNSKNNLADALRATITFGPKLSLTNVNLTDNAYQQNSRIIRGPEDQDFSTITLRDVNQAGRSTIMNSSMNTKEFNDTLAEQNKRHRISELADLLKIESLPEKMKEDIFKTIKEL</sequence>
<evidence type="ECO:0000313" key="1">
    <source>
        <dbReference type="EMBL" id="KAJ8128290.1"/>
    </source>
</evidence>
<evidence type="ECO:0000313" key="2">
    <source>
        <dbReference type="Proteomes" id="UP001153332"/>
    </source>
</evidence>
<protein>
    <submittedName>
        <fullName evidence="1">Uncharacterized protein</fullName>
    </submittedName>
</protein>
<comment type="caution">
    <text evidence="1">The sequence shown here is derived from an EMBL/GenBank/DDBJ whole genome shotgun (WGS) entry which is preliminary data.</text>
</comment>
<reference evidence="1" key="1">
    <citation type="submission" date="2022-12" db="EMBL/GenBank/DDBJ databases">
        <title>Genome Sequence of Lasiodiplodia mahajangana.</title>
        <authorList>
            <person name="Buettner E."/>
        </authorList>
    </citation>
    <scope>NUCLEOTIDE SEQUENCE</scope>
    <source>
        <strain evidence="1">VT137</strain>
    </source>
</reference>
<dbReference type="EMBL" id="JAPUUL010001119">
    <property type="protein sequence ID" value="KAJ8128290.1"/>
    <property type="molecule type" value="Genomic_DNA"/>
</dbReference>
<gene>
    <name evidence="1" type="ORF">O1611_g5349</name>
</gene>
<proteinExistence type="predicted"/>
<name>A0ACC2JLJ1_9PEZI</name>
<dbReference type="Proteomes" id="UP001153332">
    <property type="component" value="Unassembled WGS sequence"/>
</dbReference>
<keyword evidence="2" id="KW-1185">Reference proteome</keyword>
<organism evidence="1 2">
    <name type="scientific">Lasiodiplodia mahajangana</name>
    <dbReference type="NCBI Taxonomy" id="1108764"/>
    <lineage>
        <taxon>Eukaryota</taxon>
        <taxon>Fungi</taxon>
        <taxon>Dikarya</taxon>
        <taxon>Ascomycota</taxon>
        <taxon>Pezizomycotina</taxon>
        <taxon>Dothideomycetes</taxon>
        <taxon>Dothideomycetes incertae sedis</taxon>
        <taxon>Botryosphaeriales</taxon>
        <taxon>Botryosphaeriaceae</taxon>
        <taxon>Lasiodiplodia</taxon>
    </lineage>
</organism>
<accession>A0ACC2JLJ1</accession>